<accession>A0A1A6AB53</accession>
<feature type="transmembrane region" description="Helical" evidence="8">
    <location>
        <begin position="244"/>
        <end position="264"/>
    </location>
</feature>
<dbReference type="PANTHER" id="PTHR23519">
    <property type="entry name" value="AUTOPHAGY-RELATED PROTEIN 22"/>
    <property type="match status" value="1"/>
</dbReference>
<evidence type="ECO:0000313" key="10">
    <source>
        <dbReference type="EMBL" id="OBR87280.1"/>
    </source>
</evidence>
<evidence type="ECO:0000256" key="8">
    <source>
        <dbReference type="RuleBase" id="RU363073"/>
    </source>
</evidence>
<feature type="transmembrane region" description="Helical" evidence="8">
    <location>
        <begin position="399"/>
        <end position="418"/>
    </location>
</feature>
<evidence type="ECO:0000256" key="5">
    <source>
        <dbReference type="ARBA" id="ARBA00022989"/>
    </source>
</evidence>
<dbReference type="InterPro" id="IPR050495">
    <property type="entry name" value="ATG22/LtaA_families"/>
</dbReference>
<dbReference type="Proteomes" id="UP000078595">
    <property type="component" value="Chromosome 2"/>
</dbReference>
<comment type="function">
    <text evidence="8">Vacuolar effluxer which mediate the efflux of amino acids resulting from autophagic degradation. The release of autophagic amino acids allows the maintenance of protein synthesis and viability during nitrogen starvation.</text>
</comment>
<feature type="transmembrane region" description="Helical" evidence="8">
    <location>
        <begin position="366"/>
        <end position="387"/>
    </location>
</feature>
<reference evidence="11" key="2">
    <citation type="submission" date="2013-07" db="EMBL/GenBank/DDBJ databases">
        <authorList>
            <consortium name="The Broad Institute Genome Sequencing Platform"/>
            <person name="Cuomo C."/>
            <person name="Litvintseva A."/>
            <person name="Chen Y."/>
            <person name="Heitman J."/>
            <person name="Sun S."/>
            <person name="Springer D."/>
            <person name="Dromer F."/>
            <person name="Young S.K."/>
            <person name="Zeng Q."/>
            <person name="Gargeya S."/>
            <person name="Fitzgerald M."/>
            <person name="Abouelleil A."/>
            <person name="Alvarado L."/>
            <person name="Berlin A.M."/>
            <person name="Chapman S.B."/>
            <person name="Dewar J."/>
            <person name="Goldberg J."/>
            <person name="Griggs A."/>
            <person name="Gujja S."/>
            <person name="Hansen M."/>
            <person name="Howarth C."/>
            <person name="Imamovic A."/>
            <person name="Larimer J."/>
            <person name="McCowan C."/>
            <person name="Murphy C."/>
            <person name="Pearson M."/>
            <person name="Priest M."/>
            <person name="Roberts A."/>
            <person name="Saif S."/>
            <person name="Shea T."/>
            <person name="Sykes S."/>
            <person name="Wortman J."/>
            <person name="Nusbaum C."/>
            <person name="Birren B."/>
        </authorList>
    </citation>
    <scope>NUCLEOTIDE SEQUENCE</scope>
    <source>
        <strain evidence="11">CBS 10117</strain>
    </source>
</reference>
<evidence type="ECO:0000256" key="6">
    <source>
        <dbReference type="ARBA" id="ARBA00023006"/>
    </source>
</evidence>
<evidence type="ECO:0000313" key="12">
    <source>
        <dbReference type="Proteomes" id="UP000078595"/>
    </source>
</evidence>
<evidence type="ECO:0000256" key="7">
    <source>
        <dbReference type="ARBA" id="ARBA00023136"/>
    </source>
</evidence>
<keyword evidence="4 8" id="KW-0812">Transmembrane</keyword>
<keyword evidence="7 8" id="KW-0472">Membrane</keyword>
<dbReference type="KEGG" id="kdj:28965181"/>
<feature type="transmembrane region" description="Helical" evidence="8">
    <location>
        <begin position="270"/>
        <end position="293"/>
    </location>
</feature>
<dbReference type="GO" id="GO:0005774">
    <property type="term" value="C:vacuolar membrane"/>
    <property type="evidence" value="ECO:0007669"/>
    <property type="project" value="UniProtKB-SubCell"/>
</dbReference>
<keyword evidence="8" id="KW-0926">Vacuole</keyword>
<dbReference type="Pfam" id="PF11700">
    <property type="entry name" value="ATG22"/>
    <property type="match status" value="1"/>
</dbReference>
<dbReference type="InterPro" id="IPR036259">
    <property type="entry name" value="MFS_trans_sf"/>
</dbReference>
<organism evidence="10">
    <name type="scientific">Kwoniella dejecticola CBS 10117</name>
    <dbReference type="NCBI Taxonomy" id="1296121"/>
    <lineage>
        <taxon>Eukaryota</taxon>
        <taxon>Fungi</taxon>
        <taxon>Dikarya</taxon>
        <taxon>Basidiomycota</taxon>
        <taxon>Agaricomycotina</taxon>
        <taxon>Tremellomycetes</taxon>
        <taxon>Tremellales</taxon>
        <taxon>Cryptococcaceae</taxon>
        <taxon>Kwoniella</taxon>
    </lineage>
</organism>
<protein>
    <recommendedName>
        <fullName evidence="8">Autophagy-related protein</fullName>
    </recommendedName>
</protein>
<feature type="region of interest" description="Disordered" evidence="9">
    <location>
        <begin position="201"/>
        <end position="222"/>
    </location>
</feature>
<feature type="transmembrane region" description="Helical" evidence="8">
    <location>
        <begin position="103"/>
        <end position="124"/>
    </location>
</feature>
<reference evidence="10" key="1">
    <citation type="submission" date="2013-07" db="EMBL/GenBank/DDBJ databases">
        <title>The Genome Sequence of Cryptococcus dejecticola CBS10117.</title>
        <authorList>
            <consortium name="The Broad Institute Genome Sequencing Platform"/>
            <person name="Cuomo C."/>
            <person name="Litvintseva A."/>
            <person name="Chen Y."/>
            <person name="Heitman J."/>
            <person name="Sun S."/>
            <person name="Springer D."/>
            <person name="Dromer F."/>
            <person name="Young S.K."/>
            <person name="Zeng Q."/>
            <person name="Gargeya S."/>
            <person name="Fitzgerald M."/>
            <person name="Abouelleil A."/>
            <person name="Alvarado L."/>
            <person name="Berlin A.M."/>
            <person name="Chapman S.B."/>
            <person name="Dewar J."/>
            <person name="Goldberg J."/>
            <person name="Griggs A."/>
            <person name="Gujja S."/>
            <person name="Hansen M."/>
            <person name="Howarth C."/>
            <person name="Imamovic A."/>
            <person name="Larimer J."/>
            <person name="McCowan C."/>
            <person name="Murphy C."/>
            <person name="Pearson M."/>
            <person name="Priest M."/>
            <person name="Roberts A."/>
            <person name="Saif S."/>
            <person name="Shea T."/>
            <person name="Sykes S."/>
            <person name="Wortman J."/>
            <person name="Nusbaum C."/>
            <person name="Birren B."/>
        </authorList>
    </citation>
    <scope>NUCLEOTIDE SEQUENCE [LARGE SCALE GENOMIC DNA]</scope>
    <source>
        <strain evidence="10">CBS 10117</strain>
    </source>
</reference>
<comment type="subcellular location">
    <subcellularLocation>
        <location evidence="1 8">Vacuole membrane</location>
        <topology evidence="1 8">Multi-pass membrane protein</topology>
    </subcellularLocation>
</comment>
<dbReference type="GO" id="GO:0032974">
    <property type="term" value="P:amino acid transmembrane export from vacuole"/>
    <property type="evidence" value="ECO:0007669"/>
    <property type="project" value="TreeGrafter"/>
</dbReference>
<feature type="transmembrane region" description="Helical" evidence="8">
    <location>
        <begin position="165"/>
        <end position="186"/>
    </location>
</feature>
<feature type="transmembrane region" description="Helical" evidence="8">
    <location>
        <begin position="430"/>
        <end position="452"/>
    </location>
</feature>
<feature type="transmembrane region" description="Helical" evidence="8">
    <location>
        <begin position="494"/>
        <end position="513"/>
    </location>
</feature>
<dbReference type="RefSeq" id="XP_018265122.1">
    <property type="nucleotide sequence ID" value="XM_018404841.1"/>
</dbReference>
<dbReference type="SUPFAM" id="SSF103473">
    <property type="entry name" value="MFS general substrate transporter"/>
    <property type="match status" value="1"/>
</dbReference>
<feature type="transmembrane region" description="Helical" evidence="8">
    <location>
        <begin position="136"/>
        <end position="153"/>
    </location>
</feature>
<dbReference type="OrthoDB" id="42657at2759"/>
<dbReference type="STRING" id="1296121.A0A1A6AB53"/>
<comment type="similarity">
    <text evidence="2 8">Belongs to the ATG22 family.</text>
</comment>
<dbReference type="InterPro" id="IPR024671">
    <property type="entry name" value="Atg22-like"/>
</dbReference>
<dbReference type="AlphaFoldDB" id="A0A1A6AB53"/>
<keyword evidence="6 8" id="KW-0072">Autophagy</keyword>
<dbReference type="EMBL" id="KI894028">
    <property type="protein sequence ID" value="OBR87280.1"/>
    <property type="molecule type" value="Genomic_DNA"/>
</dbReference>
<gene>
    <name evidence="10" type="ORF">I303_01482</name>
    <name evidence="11" type="ORF">I303_102378</name>
</gene>
<dbReference type="GO" id="GO:0006914">
    <property type="term" value="P:autophagy"/>
    <property type="evidence" value="ECO:0007669"/>
    <property type="project" value="UniProtKB-KW"/>
</dbReference>
<dbReference type="EMBL" id="CP144531">
    <property type="protein sequence ID" value="WWC59816.1"/>
    <property type="molecule type" value="Genomic_DNA"/>
</dbReference>
<evidence type="ECO:0000256" key="3">
    <source>
        <dbReference type="ARBA" id="ARBA00022448"/>
    </source>
</evidence>
<dbReference type="PANTHER" id="PTHR23519:SF2">
    <property type="entry name" value="AUTOPHAGY-RELATED PROTEIN 22"/>
    <property type="match status" value="1"/>
</dbReference>
<dbReference type="GeneID" id="28965181"/>
<keyword evidence="8" id="KW-0029">Amino-acid transport</keyword>
<reference evidence="11" key="3">
    <citation type="submission" date="2024-02" db="EMBL/GenBank/DDBJ databases">
        <title>Comparative genomics of Cryptococcus and Kwoniella reveals pathogenesis evolution and contrasting modes of karyotype evolution via chromosome fusion or intercentromeric recombination.</title>
        <authorList>
            <person name="Coelho M.A."/>
            <person name="David-Palma M."/>
            <person name="Shea T."/>
            <person name="Bowers K."/>
            <person name="McGinley-Smith S."/>
            <person name="Mohammad A.W."/>
            <person name="Gnirke A."/>
            <person name="Yurkov A.M."/>
            <person name="Nowrousian M."/>
            <person name="Sun S."/>
            <person name="Cuomo C.A."/>
            <person name="Heitman J."/>
        </authorList>
    </citation>
    <scope>NUCLEOTIDE SEQUENCE</scope>
    <source>
        <strain evidence="11">CBS 10117</strain>
    </source>
</reference>
<name>A0A1A6AB53_9TREE</name>
<keyword evidence="12" id="KW-1185">Reference proteome</keyword>
<keyword evidence="5 8" id="KW-1133">Transmembrane helix</keyword>
<evidence type="ECO:0000256" key="2">
    <source>
        <dbReference type="ARBA" id="ARBA00006978"/>
    </source>
</evidence>
<dbReference type="VEuPathDB" id="FungiDB:I303_01482"/>
<feature type="transmembrane region" description="Helical" evidence="8">
    <location>
        <begin position="51"/>
        <end position="70"/>
    </location>
</feature>
<sequence>MSSLKSDSERQDGVKDIAPPDPATVIAIINNLNRVDAEDPVRGDQVSRKQLRVYGWAFSATCYGIAYLSVGNHPGEPGGSGCASLDLPCRVPFGSGDVNLTSLFLFLNAISFGVSGALTLLICGWGDYLPFKREQYILFTVLYGALALPIAGLTEYTKTDFNTLIGLYCSFAIIGFIAGAWMNIFVPYTMQIAAPTPAPTDITPTDATSGTGMGTRMTPEEELDSIREIREKEGVKISAMGNNALNIGTTIFYLITIGLAYASAQTSLYAGLYMSTAAGGICMLLALAAWRFLPVPPDYKHKKEGIKWWKLPLQTFVELWQGIWTYPEAFKFLLAWTIYNDSLFAFAVVTGNLFNLQIRPTLVEYTAYSITGTASAIIGSTTFYFLFPRLKYTLRQWSIVAYSIPCVVCLWCMFGLNGDSPIGFKHRIEFYIAQVLLNICTAILAPLFRVLFPELFPTGDEIKYFEFQLVLSLGTVWIPQVVDGPIVDRTNNQRLPSIVAFVFFVVAAVLAWWTDDKKGSKAALIAERRVNP</sequence>
<keyword evidence="3 8" id="KW-0813">Transport</keyword>
<evidence type="ECO:0000256" key="1">
    <source>
        <dbReference type="ARBA" id="ARBA00004128"/>
    </source>
</evidence>
<evidence type="ECO:0000313" key="11">
    <source>
        <dbReference type="EMBL" id="WWC59816.1"/>
    </source>
</evidence>
<feature type="transmembrane region" description="Helical" evidence="8">
    <location>
        <begin position="333"/>
        <end position="354"/>
    </location>
</feature>
<proteinExistence type="inferred from homology"/>
<evidence type="ECO:0000256" key="9">
    <source>
        <dbReference type="SAM" id="MobiDB-lite"/>
    </source>
</evidence>
<evidence type="ECO:0000256" key="4">
    <source>
        <dbReference type="ARBA" id="ARBA00022692"/>
    </source>
</evidence>